<dbReference type="AlphaFoldDB" id="A0A1X7AE96"/>
<dbReference type="Gene3D" id="2.120.10.30">
    <property type="entry name" value="TolB, C-terminal domain"/>
    <property type="match status" value="1"/>
</dbReference>
<dbReference type="SUPFAM" id="SSF101898">
    <property type="entry name" value="NHL repeat"/>
    <property type="match status" value="1"/>
</dbReference>
<dbReference type="InterPro" id="IPR011042">
    <property type="entry name" value="6-blade_b-propeller_TolB-like"/>
</dbReference>
<dbReference type="EMBL" id="FWPT01000001">
    <property type="protein sequence ID" value="SMA33740.1"/>
    <property type="molecule type" value="Genomic_DNA"/>
</dbReference>
<keyword evidence="3" id="KW-1185">Reference proteome</keyword>
<accession>A0A1X7AE96</accession>
<protein>
    <recommendedName>
        <fullName evidence="4">Serine/threonine-protein kinase PknD</fullName>
    </recommendedName>
</protein>
<sequence>MKRFFWLRAWLIVGLIVGIVLVFGGVGFYVRFFPVAGADGWDVQVWAADIDWVSALALHPDGSLFVTQEKAWPDGTLLHLAENGDRQLLLDQLAKPDGLTVFRDGVALTQEGGKAPVLWYHDSQSEELFEADSAEGITNGQDRFLYTVEDRQGGRLLAYEAGSGLVSTLYEGGTALEGVSLCPNGDLYFCDKKLGKVFQFQRGVKPVEILTGLHKPGFLLCNHQGLWITEDATAHSRVLLWQNNQLTVIARHLRSAQTIIEYAPGKMLVAEQGRNRILLLEKRG</sequence>
<feature type="transmembrane region" description="Helical" evidence="1">
    <location>
        <begin position="7"/>
        <end position="30"/>
    </location>
</feature>
<reference evidence="2 3" key="1">
    <citation type="submission" date="2017-03" db="EMBL/GenBank/DDBJ databases">
        <authorList>
            <person name="Afonso C.L."/>
            <person name="Miller P.J."/>
            <person name="Scott M.A."/>
            <person name="Spackman E."/>
            <person name="Goraichik I."/>
            <person name="Dimitrov K.M."/>
            <person name="Suarez D.L."/>
            <person name="Swayne D.E."/>
        </authorList>
    </citation>
    <scope>NUCLEOTIDE SEQUENCE [LARGE SCALE GENOMIC DNA]</scope>
    <source>
        <strain evidence="2">SB41UT1</strain>
    </source>
</reference>
<proteinExistence type="predicted"/>
<organism evidence="2 3">
    <name type="scientific">Parendozoicomonas haliclonae</name>
    <dbReference type="NCBI Taxonomy" id="1960125"/>
    <lineage>
        <taxon>Bacteria</taxon>
        <taxon>Pseudomonadati</taxon>
        <taxon>Pseudomonadota</taxon>
        <taxon>Gammaproteobacteria</taxon>
        <taxon>Oceanospirillales</taxon>
        <taxon>Endozoicomonadaceae</taxon>
        <taxon>Parendozoicomonas</taxon>
    </lineage>
</organism>
<evidence type="ECO:0000313" key="2">
    <source>
        <dbReference type="EMBL" id="SMA33740.1"/>
    </source>
</evidence>
<evidence type="ECO:0000313" key="3">
    <source>
        <dbReference type="Proteomes" id="UP000196573"/>
    </source>
</evidence>
<dbReference type="RefSeq" id="WP_087106248.1">
    <property type="nucleotide sequence ID" value="NZ_CBCSCN010000004.1"/>
</dbReference>
<keyword evidence="1" id="KW-0812">Transmembrane</keyword>
<evidence type="ECO:0000256" key="1">
    <source>
        <dbReference type="SAM" id="Phobius"/>
    </source>
</evidence>
<name>A0A1X7AE96_9GAMM</name>
<keyword evidence="1" id="KW-1133">Transmembrane helix</keyword>
<keyword evidence="1" id="KW-0472">Membrane</keyword>
<dbReference type="OrthoDB" id="6950397at2"/>
<dbReference type="Proteomes" id="UP000196573">
    <property type="component" value="Unassembled WGS sequence"/>
</dbReference>
<gene>
    <name evidence="2" type="ORF">EHSB41UT_00326</name>
</gene>
<evidence type="ECO:0008006" key="4">
    <source>
        <dbReference type="Google" id="ProtNLM"/>
    </source>
</evidence>